<reference evidence="3" key="1">
    <citation type="journal article" date="2017" name="Cell">
        <title>Insights into land plant evolution garnered from the Marchantia polymorpha genome.</title>
        <authorList>
            <person name="Bowman J.L."/>
            <person name="Kohchi T."/>
            <person name="Yamato K.T."/>
            <person name="Jenkins J."/>
            <person name="Shu S."/>
            <person name="Ishizaki K."/>
            <person name="Yamaoka S."/>
            <person name="Nishihama R."/>
            <person name="Nakamura Y."/>
            <person name="Berger F."/>
            <person name="Adam C."/>
            <person name="Aki S.S."/>
            <person name="Althoff F."/>
            <person name="Araki T."/>
            <person name="Arteaga-Vazquez M.A."/>
            <person name="Balasubrmanian S."/>
            <person name="Barry K."/>
            <person name="Bauer D."/>
            <person name="Boehm C.R."/>
            <person name="Briginshaw L."/>
            <person name="Caballero-Perez J."/>
            <person name="Catarino B."/>
            <person name="Chen F."/>
            <person name="Chiyoda S."/>
            <person name="Chovatia M."/>
            <person name="Davies K.M."/>
            <person name="Delmans M."/>
            <person name="Demura T."/>
            <person name="Dierschke T."/>
            <person name="Dolan L."/>
            <person name="Dorantes-Acosta A.E."/>
            <person name="Eklund D.M."/>
            <person name="Florent S.N."/>
            <person name="Flores-Sandoval E."/>
            <person name="Fujiyama A."/>
            <person name="Fukuzawa H."/>
            <person name="Galik B."/>
            <person name="Grimanelli D."/>
            <person name="Grimwood J."/>
            <person name="Grossniklaus U."/>
            <person name="Hamada T."/>
            <person name="Haseloff J."/>
            <person name="Hetherington A.J."/>
            <person name="Higo A."/>
            <person name="Hirakawa Y."/>
            <person name="Hundley H.N."/>
            <person name="Ikeda Y."/>
            <person name="Inoue K."/>
            <person name="Inoue S.I."/>
            <person name="Ishida S."/>
            <person name="Jia Q."/>
            <person name="Kakita M."/>
            <person name="Kanazawa T."/>
            <person name="Kawai Y."/>
            <person name="Kawashima T."/>
            <person name="Kennedy M."/>
            <person name="Kinose K."/>
            <person name="Kinoshita T."/>
            <person name="Kohara Y."/>
            <person name="Koide E."/>
            <person name="Komatsu K."/>
            <person name="Kopischke S."/>
            <person name="Kubo M."/>
            <person name="Kyozuka J."/>
            <person name="Lagercrantz U."/>
            <person name="Lin S.S."/>
            <person name="Lindquist E."/>
            <person name="Lipzen A.M."/>
            <person name="Lu C.W."/>
            <person name="De Luna E."/>
            <person name="Martienssen R.A."/>
            <person name="Minamino N."/>
            <person name="Mizutani M."/>
            <person name="Mizutani M."/>
            <person name="Mochizuki N."/>
            <person name="Monte I."/>
            <person name="Mosher R."/>
            <person name="Nagasaki H."/>
            <person name="Nakagami H."/>
            <person name="Naramoto S."/>
            <person name="Nishitani K."/>
            <person name="Ohtani M."/>
            <person name="Okamoto T."/>
            <person name="Okumura M."/>
            <person name="Phillips J."/>
            <person name="Pollak B."/>
            <person name="Reinders A."/>
            <person name="Rovekamp M."/>
            <person name="Sano R."/>
            <person name="Sawa S."/>
            <person name="Schmid M.W."/>
            <person name="Shirakawa M."/>
            <person name="Solano R."/>
            <person name="Spunde A."/>
            <person name="Suetsugu N."/>
            <person name="Sugano S."/>
            <person name="Sugiyama A."/>
            <person name="Sun R."/>
            <person name="Suzuki Y."/>
            <person name="Takenaka M."/>
            <person name="Takezawa D."/>
            <person name="Tomogane H."/>
            <person name="Tsuzuki M."/>
            <person name="Ueda T."/>
            <person name="Umeda M."/>
            <person name="Ward J.M."/>
            <person name="Watanabe Y."/>
            <person name="Yazaki K."/>
            <person name="Yokoyama R."/>
            <person name="Yoshitake Y."/>
            <person name="Yotsui I."/>
            <person name="Zachgo S."/>
            <person name="Schmutz J."/>
        </authorList>
    </citation>
    <scope>NUCLEOTIDE SEQUENCE [LARGE SCALE GENOMIC DNA]</scope>
    <source>
        <strain evidence="3">Tak-1</strain>
    </source>
</reference>
<dbReference type="EMBL" id="KZ772818">
    <property type="protein sequence ID" value="PTQ29052.1"/>
    <property type="molecule type" value="Genomic_DNA"/>
</dbReference>
<dbReference type="AlphaFoldDB" id="A0A2R6W5F8"/>
<dbReference type="Gramene" id="Mp4g17150.1">
    <property type="protein sequence ID" value="Mp4g17150.1.cds"/>
    <property type="gene ID" value="Mp4g17150"/>
</dbReference>
<gene>
    <name evidence="2" type="ORF">MARPO_0148s0004</name>
</gene>
<organism evidence="2 3">
    <name type="scientific">Marchantia polymorpha</name>
    <name type="common">Common liverwort</name>
    <name type="synonym">Marchantia aquatica</name>
    <dbReference type="NCBI Taxonomy" id="3197"/>
    <lineage>
        <taxon>Eukaryota</taxon>
        <taxon>Viridiplantae</taxon>
        <taxon>Streptophyta</taxon>
        <taxon>Embryophyta</taxon>
        <taxon>Marchantiophyta</taxon>
        <taxon>Marchantiopsida</taxon>
        <taxon>Marchantiidae</taxon>
        <taxon>Marchantiales</taxon>
        <taxon>Marchantiaceae</taxon>
        <taxon>Marchantia</taxon>
    </lineage>
</organism>
<name>A0A2R6W5F8_MARPO</name>
<evidence type="ECO:0000313" key="3">
    <source>
        <dbReference type="Proteomes" id="UP000244005"/>
    </source>
</evidence>
<keyword evidence="3" id="KW-1185">Reference proteome</keyword>
<evidence type="ECO:0000256" key="1">
    <source>
        <dbReference type="SAM" id="MobiDB-lite"/>
    </source>
</evidence>
<evidence type="ECO:0000313" key="2">
    <source>
        <dbReference type="EMBL" id="PTQ29052.1"/>
    </source>
</evidence>
<dbReference type="Proteomes" id="UP000244005">
    <property type="component" value="Unassembled WGS sequence"/>
</dbReference>
<protein>
    <submittedName>
        <fullName evidence="2">Uncharacterized protein</fullName>
    </submittedName>
</protein>
<feature type="region of interest" description="Disordered" evidence="1">
    <location>
        <begin position="1"/>
        <end position="45"/>
    </location>
</feature>
<feature type="compositionally biased region" description="Basic and acidic residues" evidence="1">
    <location>
        <begin position="1"/>
        <end position="11"/>
    </location>
</feature>
<proteinExistence type="predicted"/>
<accession>A0A2R6W5F8</accession>
<sequence length="123" mass="13291">MGGGRWRDVCRPRRPPPSARALNPASDREDEGEGEGRRGGGGASADGFMAILEVSVSVWIGPAKKEVTTPHHLHDHIDGRLGPCDLVLSSFFSLAGLVEYGWDGIGEVRSKITKRMEDPIIKS</sequence>